<keyword evidence="2" id="KW-1185">Reference proteome</keyword>
<dbReference type="Proteomes" id="UP000634136">
    <property type="component" value="Unassembled WGS sequence"/>
</dbReference>
<evidence type="ECO:0000313" key="1">
    <source>
        <dbReference type="EMBL" id="KAF7825316.1"/>
    </source>
</evidence>
<gene>
    <name evidence="1" type="ORF">G2W53_016480</name>
</gene>
<comment type="caution">
    <text evidence="1">The sequence shown here is derived from an EMBL/GenBank/DDBJ whole genome shotgun (WGS) entry which is preliminary data.</text>
</comment>
<dbReference type="AlphaFoldDB" id="A0A834TQY0"/>
<protein>
    <submittedName>
        <fullName evidence="1">Uncharacterized protein</fullName>
    </submittedName>
</protein>
<dbReference type="EMBL" id="JAAIUW010000006">
    <property type="protein sequence ID" value="KAF7825316.1"/>
    <property type="molecule type" value="Genomic_DNA"/>
</dbReference>
<organism evidence="1 2">
    <name type="scientific">Senna tora</name>
    <dbReference type="NCBI Taxonomy" id="362788"/>
    <lineage>
        <taxon>Eukaryota</taxon>
        <taxon>Viridiplantae</taxon>
        <taxon>Streptophyta</taxon>
        <taxon>Embryophyta</taxon>
        <taxon>Tracheophyta</taxon>
        <taxon>Spermatophyta</taxon>
        <taxon>Magnoliopsida</taxon>
        <taxon>eudicotyledons</taxon>
        <taxon>Gunneridae</taxon>
        <taxon>Pentapetalae</taxon>
        <taxon>rosids</taxon>
        <taxon>fabids</taxon>
        <taxon>Fabales</taxon>
        <taxon>Fabaceae</taxon>
        <taxon>Caesalpinioideae</taxon>
        <taxon>Cassia clade</taxon>
        <taxon>Senna</taxon>
    </lineage>
</organism>
<proteinExistence type="predicted"/>
<evidence type="ECO:0000313" key="2">
    <source>
        <dbReference type="Proteomes" id="UP000634136"/>
    </source>
</evidence>
<accession>A0A834TQY0</accession>
<name>A0A834TQY0_9FABA</name>
<sequence>MEDGKQGLGEWQRTKIIFTWEHSPYDVRSIEEPPLTCK</sequence>
<reference evidence="1" key="1">
    <citation type="submission" date="2020-09" db="EMBL/GenBank/DDBJ databases">
        <title>Genome-Enabled Discovery of Anthraquinone Biosynthesis in Senna tora.</title>
        <authorList>
            <person name="Kang S.-H."/>
            <person name="Pandey R.P."/>
            <person name="Lee C.-M."/>
            <person name="Sim J.-S."/>
            <person name="Jeong J.-T."/>
            <person name="Choi B.-S."/>
            <person name="Jung M."/>
            <person name="Ginzburg D."/>
            <person name="Zhao K."/>
            <person name="Won S.Y."/>
            <person name="Oh T.-J."/>
            <person name="Yu Y."/>
            <person name="Kim N.-H."/>
            <person name="Lee O.R."/>
            <person name="Lee T.-H."/>
            <person name="Bashyal P."/>
            <person name="Kim T.-S."/>
            <person name="Lee W.-H."/>
            <person name="Kawkins C."/>
            <person name="Kim C.-K."/>
            <person name="Kim J.S."/>
            <person name="Ahn B.O."/>
            <person name="Rhee S.Y."/>
            <person name="Sohng J.K."/>
        </authorList>
    </citation>
    <scope>NUCLEOTIDE SEQUENCE</scope>
    <source>
        <tissue evidence="1">Leaf</tissue>
    </source>
</reference>